<feature type="domain" description="Response regulatory" evidence="9">
    <location>
        <begin position="5"/>
        <end position="119"/>
    </location>
</feature>
<dbReference type="HOGENOM" id="CLU_000445_0_6_0"/>
<dbReference type="PROSITE" id="PS00676">
    <property type="entry name" value="SIGMA54_INTERACT_2"/>
    <property type="match status" value="1"/>
</dbReference>
<name>H1XSJ2_CALAY</name>
<dbReference type="InterPro" id="IPR009057">
    <property type="entry name" value="Homeodomain-like_sf"/>
</dbReference>
<evidence type="ECO:0000313" key="12">
    <source>
        <dbReference type="Proteomes" id="UP000004671"/>
    </source>
</evidence>
<dbReference type="Gene3D" id="1.10.10.60">
    <property type="entry name" value="Homeodomain-like"/>
    <property type="match status" value="1"/>
</dbReference>
<dbReference type="InterPro" id="IPR002078">
    <property type="entry name" value="Sigma_54_int"/>
</dbReference>
<dbReference type="PRINTS" id="PR01590">
    <property type="entry name" value="HTHFIS"/>
</dbReference>
<dbReference type="FunFam" id="3.40.50.300:FF:000006">
    <property type="entry name" value="DNA-binding transcriptional regulator NtrC"/>
    <property type="match status" value="1"/>
</dbReference>
<evidence type="ECO:0000256" key="4">
    <source>
        <dbReference type="ARBA" id="ARBA00023125"/>
    </source>
</evidence>
<dbReference type="SUPFAM" id="SSF46689">
    <property type="entry name" value="Homeodomain-like"/>
    <property type="match status" value="1"/>
</dbReference>
<dbReference type="InParanoid" id="H1XSJ2"/>
<dbReference type="Pfam" id="PF02954">
    <property type="entry name" value="HTH_8"/>
    <property type="match status" value="1"/>
</dbReference>
<keyword evidence="6" id="KW-0804">Transcription</keyword>
<dbReference type="PaxDb" id="880073-Calab_2933"/>
<dbReference type="Pfam" id="PF00158">
    <property type="entry name" value="Sigma54_activat"/>
    <property type="match status" value="1"/>
</dbReference>
<evidence type="ECO:0000313" key="10">
    <source>
        <dbReference type="EMBL" id="APF18548.1"/>
    </source>
</evidence>
<dbReference type="PANTHER" id="PTHR32071">
    <property type="entry name" value="TRANSCRIPTIONAL REGULATORY PROTEIN"/>
    <property type="match status" value="1"/>
</dbReference>
<dbReference type="InterPro" id="IPR027417">
    <property type="entry name" value="P-loop_NTPase"/>
</dbReference>
<dbReference type="InterPro" id="IPR011006">
    <property type="entry name" value="CheY-like_superfamily"/>
</dbReference>
<keyword evidence="3" id="KW-0805">Transcription regulation</keyword>
<dbReference type="EMBL" id="CM001402">
    <property type="protein sequence ID" value="EHO42540.1"/>
    <property type="molecule type" value="Genomic_DNA"/>
</dbReference>
<dbReference type="SUPFAM" id="SSF52172">
    <property type="entry name" value="CheY-like"/>
    <property type="match status" value="1"/>
</dbReference>
<dbReference type="SMART" id="SM00382">
    <property type="entry name" value="AAA"/>
    <property type="match status" value="1"/>
</dbReference>
<keyword evidence="1" id="KW-0547">Nucleotide-binding</keyword>
<evidence type="ECO:0000256" key="5">
    <source>
        <dbReference type="ARBA" id="ARBA00023159"/>
    </source>
</evidence>
<dbReference type="OrthoDB" id="9763792at2"/>
<dbReference type="PROSITE" id="PS00675">
    <property type="entry name" value="SIGMA54_INTERACT_1"/>
    <property type="match status" value="1"/>
</dbReference>
<accession>H1XSJ2</accession>
<dbReference type="PROSITE" id="PS50045">
    <property type="entry name" value="SIGMA54_INTERACT_4"/>
    <property type="match status" value="1"/>
</dbReference>
<dbReference type="InterPro" id="IPR025944">
    <property type="entry name" value="Sigma_54_int_dom_CS"/>
</dbReference>
<sequence>MADFKILIIDDEPAQLISLKTFLQRRNYVVFTASSGNEGLNILKANSIDLVLTDYRMPDISGLEVVKATQKINPEIPVVVITAYSQIEEAVQVMKEGAFDYLSKPIDLDALEVLIKKARERQYLISENKILREQLKERYRFQSIISQSGAMEAVLNMAGRVARSKATVLILGESGTGKELIARAIHYASDRADKPLVIINSAALSPNLLESELFGHEKGAFTGAIAQRIGRFEQADGGTLFIDEVGDLPMQTQVKLLRALQFGEFERVGGSKTIKVDVRVIAATNRDLEELIQKGEFREDLYYRLNVVTIHIPPLRERKSDIPVLIRHFIEKYARENQKNVVGISKEAQDYLMRYHFPGNVRELENIIERAVVLARDEIITLEDLPQGLTVQTERSILDPFDFSHPYEEKLAAFERVMIEEALKQKHGNQSQAARLLGISERHLRSRMQRLNIVNTMRNR</sequence>
<keyword evidence="4" id="KW-0238">DNA-binding</keyword>
<keyword evidence="7" id="KW-0597">Phosphoprotein</keyword>
<dbReference type="GO" id="GO:0000160">
    <property type="term" value="P:phosphorelay signal transduction system"/>
    <property type="evidence" value="ECO:0007669"/>
    <property type="project" value="InterPro"/>
</dbReference>
<dbReference type="RefSeq" id="WP_006929897.1">
    <property type="nucleotide sequence ID" value="NZ_CM001402.1"/>
</dbReference>
<dbReference type="Gene3D" id="3.40.50.300">
    <property type="entry name" value="P-loop containing nucleotide triphosphate hydrolases"/>
    <property type="match status" value="1"/>
</dbReference>
<dbReference type="EMBL" id="CP018099">
    <property type="protein sequence ID" value="APF18548.1"/>
    <property type="molecule type" value="Genomic_DNA"/>
</dbReference>
<dbReference type="SMART" id="SM00448">
    <property type="entry name" value="REC"/>
    <property type="match status" value="1"/>
</dbReference>
<dbReference type="AlphaFoldDB" id="H1XSJ2"/>
<dbReference type="InterPro" id="IPR025943">
    <property type="entry name" value="Sigma_54_int_dom_ATP-bd_2"/>
</dbReference>
<evidence type="ECO:0000313" key="11">
    <source>
        <dbReference type="EMBL" id="EHO42540.1"/>
    </source>
</evidence>
<dbReference type="Gene3D" id="1.10.8.60">
    <property type="match status" value="1"/>
</dbReference>
<feature type="domain" description="Sigma-54 factor interaction" evidence="8">
    <location>
        <begin position="144"/>
        <end position="373"/>
    </location>
</feature>
<dbReference type="Pfam" id="PF25601">
    <property type="entry name" value="AAA_lid_14"/>
    <property type="match status" value="1"/>
</dbReference>
<dbReference type="Pfam" id="PF00072">
    <property type="entry name" value="Response_reg"/>
    <property type="match status" value="1"/>
</dbReference>
<dbReference type="InterPro" id="IPR025662">
    <property type="entry name" value="Sigma_54_int_dom_ATP-bd_1"/>
</dbReference>
<dbReference type="GO" id="GO:0005524">
    <property type="term" value="F:ATP binding"/>
    <property type="evidence" value="ECO:0007669"/>
    <property type="project" value="UniProtKB-KW"/>
</dbReference>
<dbReference type="CDD" id="cd00009">
    <property type="entry name" value="AAA"/>
    <property type="match status" value="1"/>
</dbReference>
<dbReference type="KEGG" id="caby:Cabys_1799"/>
<evidence type="ECO:0000256" key="2">
    <source>
        <dbReference type="ARBA" id="ARBA00022840"/>
    </source>
</evidence>
<evidence type="ECO:0000259" key="8">
    <source>
        <dbReference type="PROSITE" id="PS50045"/>
    </source>
</evidence>
<dbReference type="Proteomes" id="UP000004671">
    <property type="component" value="Chromosome"/>
</dbReference>
<evidence type="ECO:0000313" key="13">
    <source>
        <dbReference type="Proteomes" id="UP000183868"/>
    </source>
</evidence>
<dbReference type="GO" id="GO:0006355">
    <property type="term" value="P:regulation of DNA-templated transcription"/>
    <property type="evidence" value="ECO:0007669"/>
    <property type="project" value="InterPro"/>
</dbReference>
<feature type="modified residue" description="4-aspartylphosphate" evidence="7">
    <location>
        <position position="54"/>
    </location>
</feature>
<gene>
    <name evidence="10" type="ORF">Cabys_1799</name>
    <name evidence="11" type="ORF">Calab_2933</name>
</gene>
<organism evidence="11 12">
    <name type="scientific">Caldithrix abyssi DSM 13497</name>
    <dbReference type="NCBI Taxonomy" id="880073"/>
    <lineage>
        <taxon>Bacteria</taxon>
        <taxon>Pseudomonadati</taxon>
        <taxon>Calditrichota</taxon>
        <taxon>Calditrichia</taxon>
        <taxon>Calditrichales</taxon>
        <taxon>Calditrichaceae</taxon>
        <taxon>Caldithrix</taxon>
    </lineage>
</organism>
<dbReference type="CDD" id="cd00156">
    <property type="entry name" value="REC"/>
    <property type="match status" value="1"/>
</dbReference>
<reference evidence="10 13" key="2">
    <citation type="submission" date="2016-11" db="EMBL/GenBank/DDBJ databases">
        <title>Genomic analysis of Caldithrix abyssi and proposal of a novel bacterial phylum Caldithrichaeota.</title>
        <authorList>
            <person name="Kublanov I."/>
            <person name="Sigalova O."/>
            <person name="Gavrilov S."/>
            <person name="Lebedinsky A."/>
            <person name="Ivanova N."/>
            <person name="Daum C."/>
            <person name="Reddy T."/>
            <person name="Klenk H.P."/>
            <person name="Goker M."/>
            <person name="Reva O."/>
            <person name="Miroshnichenko M."/>
            <person name="Kyprides N."/>
            <person name="Woyke T."/>
            <person name="Gelfand M."/>
        </authorList>
    </citation>
    <scope>NUCLEOTIDE SEQUENCE [LARGE SCALE GENOMIC DNA]</scope>
    <source>
        <strain evidence="10 13">LF13</strain>
    </source>
</reference>
<keyword evidence="2" id="KW-0067">ATP-binding</keyword>
<dbReference type="Gene3D" id="3.40.50.2300">
    <property type="match status" value="1"/>
</dbReference>
<reference evidence="11 12" key="1">
    <citation type="submission" date="2011-09" db="EMBL/GenBank/DDBJ databases">
        <title>The permanent draft genome of Caldithrix abyssi DSM 13497.</title>
        <authorList>
            <consortium name="US DOE Joint Genome Institute (JGI-PGF)"/>
            <person name="Lucas S."/>
            <person name="Han J."/>
            <person name="Lapidus A."/>
            <person name="Bruce D."/>
            <person name="Goodwin L."/>
            <person name="Pitluck S."/>
            <person name="Peters L."/>
            <person name="Kyrpides N."/>
            <person name="Mavromatis K."/>
            <person name="Ivanova N."/>
            <person name="Mikhailova N."/>
            <person name="Chertkov O."/>
            <person name="Detter J.C."/>
            <person name="Tapia R."/>
            <person name="Han C."/>
            <person name="Land M."/>
            <person name="Hauser L."/>
            <person name="Markowitz V."/>
            <person name="Cheng J.-F."/>
            <person name="Hugenholtz P."/>
            <person name="Woyke T."/>
            <person name="Wu D."/>
            <person name="Spring S."/>
            <person name="Brambilla E."/>
            <person name="Klenk H.-P."/>
            <person name="Eisen J.A."/>
        </authorList>
    </citation>
    <scope>NUCLEOTIDE SEQUENCE [LARGE SCALE GENOMIC DNA]</scope>
    <source>
        <strain evidence="11 12">DSM 13497</strain>
    </source>
</reference>
<evidence type="ECO:0000256" key="6">
    <source>
        <dbReference type="ARBA" id="ARBA00023163"/>
    </source>
</evidence>
<evidence type="ECO:0000259" key="9">
    <source>
        <dbReference type="PROSITE" id="PS50110"/>
    </source>
</evidence>
<dbReference type="Proteomes" id="UP000183868">
    <property type="component" value="Chromosome"/>
</dbReference>
<evidence type="ECO:0000256" key="7">
    <source>
        <dbReference type="PROSITE-ProRule" id="PRU00169"/>
    </source>
</evidence>
<dbReference type="InterPro" id="IPR002197">
    <property type="entry name" value="HTH_Fis"/>
</dbReference>
<dbReference type="GO" id="GO:0043565">
    <property type="term" value="F:sequence-specific DNA binding"/>
    <property type="evidence" value="ECO:0007669"/>
    <property type="project" value="InterPro"/>
</dbReference>
<dbReference type="STRING" id="880073.Cabys_1799"/>
<dbReference type="SUPFAM" id="SSF52540">
    <property type="entry name" value="P-loop containing nucleoside triphosphate hydrolases"/>
    <property type="match status" value="1"/>
</dbReference>
<evidence type="ECO:0000256" key="3">
    <source>
        <dbReference type="ARBA" id="ARBA00023015"/>
    </source>
</evidence>
<dbReference type="InterPro" id="IPR003593">
    <property type="entry name" value="AAA+_ATPase"/>
</dbReference>
<dbReference type="InterPro" id="IPR058031">
    <property type="entry name" value="AAA_lid_NorR"/>
</dbReference>
<dbReference type="InterPro" id="IPR001789">
    <property type="entry name" value="Sig_transdc_resp-reg_receiver"/>
</dbReference>
<keyword evidence="5" id="KW-0010">Activator</keyword>
<dbReference type="PROSITE" id="PS50110">
    <property type="entry name" value="RESPONSE_REGULATORY"/>
    <property type="match status" value="1"/>
</dbReference>
<keyword evidence="12" id="KW-1185">Reference proteome</keyword>
<dbReference type="PROSITE" id="PS00688">
    <property type="entry name" value="SIGMA54_INTERACT_3"/>
    <property type="match status" value="1"/>
</dbReference>
<dbReference type="eggNOG" id="COG2204">
    <property type="taxonomic scope" value="Bacteria"/>
</dbReference>
<evidence type="ECO:0000256" key="1">
    <source>
        <dbReference type="ARBA" id="ARBA00022741"/>
    </source>
</evidence>
<proteinExistence type="predicted"/>
<dbReference type="FunFam" id="1.10.8.60:FF:000014">
    <property type="entry name" value="DNA-binding transcriptional regulator NtrC"/>
    <property type="match status" value="1"/>
</dbReference>
<protein>
    <submittedName>
        <fullName evidence="11">Two component, sigma54 specific, transcriptional regulator, Fis family</fullName>
    </submittedName>
    <submittedName>
        <fullName evidence="10">Two-component system, NtrC family, response regulator</fullName>
    </submittedName>
</protein>